<keyword evidence="4 8" id="KW-0479">Metal-binding</keyword>
<evidence type="ECO:0000256" key="7">
    <source>
        <dbReference type="ARBA" id="ARBA00023033"/>
    </source>
</evidence>
<keyword evidence="11" id="KW-1185">Reference proteome</keyword>
<dbReference type="CDD" id="cd11041">
    <property type="entry name" value="CYP503A1-like"/>
    <property type="match status" value="1"/>
</dbReference>
<dbReference type="PROSITE" id="PS00086">
    <property type="entry name" value="CYTOCHROME_P450"/>
    <property type="match status" value="1"/>
</dbReference>
<accession>A0A194V094</accession>
<dbReference type="InterPro" id="IPR017972">
    <property type="entry name" value="Cyt_P450_CS"/>
</dbReference>
<dbReference type="OrthoDB" id="1844152at2759"/>
<protein>
    <submittedName>
        <fullName evidence="10">Ent-kaurene oxidase</fullName>
    </submittedName>
</protein>
<dbReference type="GO" id="GO:0016020">
    <property type="term" value="C:membrane"/>
    <property type="evidence" value="ECO:0007669"/>
    <property type="project" value="UniProtKB-SubCell"/>
</dbReference>
<dbReference type="PANTHER" id="PTHR46206:SF6">
    <property type="entry name" value="CYTOCHROME P450 MONOOXYGENASE AN1598-RELATED"/>
    <property type="match status" value="1"/>
</dbReference>
<proteinExistence type="inferred from homology"/>
<comment type="subcellular location">
    <subcellularLocation>
        <location evidence="2">Membrane</location>
        <topology evidence="2">Single-pass membrane protein</topology>
    </subcellularLocation>
</comment>
<dbReference type="Gene3D" id="1.10.630.10">
    <property type="entry name" value="Cytochrome P450"/>
    <property type="match status" value="1"/>
</dbReference>
<keyword evidence="6 8" id="KW-0408">Iron</keyword>
<keyword evidence="7 9" id="KW-0503">Monooxygenase</keyword>
<dbReference type="PRINTS" id="PR00465">
    <property type="entry name" value="EP450IV"/>
</dbReference>
<dbReference type="PANTHER" id="PTHR46206">
    <property type="entry name" value="CYTOCHROME P450"/>
    <property type="match status" value="1"/>
</dbReference>
<keyword evidence="8 9" id="KW-0349">Heme</keyword>
<evidence type="ECO:0000313" key="10">
    <source>
        <dbReference type="EMBL" id="KUI57329.1"/>
    </source>
</evidence>
<evidence type="ECO:0000256" key="4">
    <source>
        <dbReference type="ARBA" id="ARBA00022723"/>
    </source>
</evidence>
<dbReference type="GO" id="GO:0005506">
    <property type="term" value="F:iron ion binding"/>
    <property type="evidence" value="ECO:0007669"/>
    <property type="project" value="InterPro"/>
</dbReference>
<dbReference type="Proteomes" id="UP000078576">
    <property type="component" value="Unassembled WGS sequence"/>
</dbReference>
<evidence type="ECO:0000256" key="8">
    <source>
        <dbReference type="PIRSR" id="PIRSR602403-1"/>
    </source>
</evidence>
<comment type="similarity">
    <text evidence="3 9">Belongs to the cytochrome P450 family.</text>
</comment>
<dbReference type="EMBL" id="KN714698">
    <property type="protein sequence ID" value="KUI57329.1"/>
    <property type="molecule type" value="Genomic_DNA"/>
</dbReference>
<dbReference type="InterPro" id="IPR001128">
    <property type="entry name" value="Cyt_P450"/>
</dbReference>
<feature type="binding site" description="axial binding residue" evidence="8">
    <location>
        <position position="442"/>
    </location>
    <ligand>
        <name>heme</name>
        <dbReference type="ChEBI" id="CHEBI:30413"/>
    </ligand>
    <ligandPart>
        <name>Fe</name>
        <dbReference type="ChEBI" id="CHEBI:18248"/>
    </ligandPart>
</feature>
<reference evidence="11" key="1">
    <citation type="submission" date="2014-12" db="EMBL/GenBank/DDBJ databases">
        <title>Genome Sequence of Valsa Canker Pathogens Uncovers a Specific Adaption of Colonization on Woody Bark.</title>
        <authorList>
            <person name="Yin Z."/>
            <person name="Liu H."/>
            <person name="Gao X."/>
            <person name="Li Z."/>
            <person name="Song N."/>
            <person name="Ke X."/>
            <person name="Dai Q."/>
            <person name="Wu Y."/>
            <person name="Sun Y."/>
            <person name="Xu J.-R."/>
            <person name="Kang Z.K."/>
            <person name="Wang L."/>
            <person name="Huang L."/>
        </authorList>
    </citation>
    <scope>NUCLEOTIDE SEQUENCE [LARGE SCALE GENOMIC DNA]</scope>
    <source>
        <strain evidence="11">SXYL134</strain>
    </source>
</reference>
<keyword evidence="5 9" id="KW-0560">Oxidoreductase</keyword>
<name>A0A194V094_CYTMA</name>
<gene>
    <name evidence="10" type="ORF">VP1G_04614</name>
</gene>
<evidence type="ECO:0000256" key="5">
    <source>
        <dbReference type="ARBA" id="ARBA00023002"/>
    </source>
</evidence>
<dbReference type="Pfam" id="PF00067">
    <property type="entry name" value="p450"/>
    <property type="match status" value="1"/>
</dbReference>
<dbReference type="GO" id="GO:0020037">
    <property type="term" value="F:heme binding"/>
    <property type="evidence" value="ECO:0007669"/>
    <property type="project" value="InterPro"/>
</dbReference>
<evidence type="ECO:0000256" key="9">
    <source>
        <dbReference type="RuleBase" id="RU000461"/>
    </source>
</evidence>
<dbReference type="SUPFAM" id="SSF48264">
    <property type="entry name" value="Cytochrome P450"/>
    <property type="match status" value="1"/>
</dbReference>
<dbReference type="InterPro" id="IPR002403">
    <property type="entry name" value="Cyt_P450_E_grp-IV"/>
</dbReference>
<evidence type="ECO:0000256" key="3">
    <source>
        <dbReference type="ARBA" id="ARBA00010617"/>
    </source>
</evidence>
<evidence type="ECO:0000256" key="2">
    <source>
        <dbReference type="ARBA" id="ARBA00004167"/>
    </source>
</evidence>
<comment type="cofactor">
    <cofactor evidence="1 8">
        <name>heme</name>
        <dbReference type="ChEBI" id="CHEBI:30413"/>
    </cofactor>
</comment>
<dbReference type="InterPro" id="IPR036396">
    <property type="entry name" value="Cyt_P450_sf"/>
</dbReference>
<evidence type="ECO:0000256" key="1">
    <source>
        <dbReference type="ARBA" id="ARBA00001971"/>
    </source>
</evidence>
<sequence length="500" mass="57667">MNQLLDRLLDQSMLTAVIIPLLCYYIYAKFIQNSHQVEYKRYELHSKDGIQSKWNSLDDVLRLNYHKDRNFIYQVEQPHKDIVVIPAKYVDELKNLPESKVNFLEDINERFLGEYNKMLAPGGLEDLTLTHAIKNDLTPKLGIIMQEMQEEISYAFEGTVGKCKDWTPVSPQAAVMRIIALVSGRIFVGPELNRNDIYLSNLVGFAVRTWMVTTSMRRYPKWLRPLAQYWNPEVGKVEEAIATMGNLLKPLIIGRGEMIGSHNDMLAWSMATCPQEHREDLRWQSMYQLQIGTASIHVTSTTVTHLWFDLAARPDYMRILRQEIEQLMATGGVLDKTSIPRLRKLDSFMKESMRINPFSVTGFSRKVMQDLTLSDGTILPKGITITTPVSQISMDPDIYPNPEIFDGLRFYKLREQPGNETRHQFVATNKDCLNWGHGPRACPGRFFANNEIKLIMAHLILNYDIKLPDGEMRPRNVWTEGAIVPDGTRQVLFRSRELRE</sequence>
<dbReference type="GO" id="GO:0016705">
    <property type="term" value="F:oxidoreductase activity, acting on paired donors, with incorporation or reduction of molecular oxygen"/>
    <property type="evidence" value="ECO:0007669"/>
    <property type="project" value="InterPro"/>
</dbReference>
<dbReference type="STRING" id="694573.A0A194V094"/>
<organism evidence="10 11">
    <name type="scientific">Cytospora mali</name>
    <name type="common">Apple Valsa canker fungus</name>
    <name type="synonym">Valsa mali</name>
    <dbReference type="NCBI Taxonomy" id="578113"/>
    <lineage>
        <taxon>Eukaryota</taxon>
        <taxon>Fungi</taxon>
        <taxon>Dikarya</taxon>
        <taxon>Ascomycota</taxon>
        <taxon>Pezizomycotina</taxon>
        <taxon>Sordariomycetes</taxon>
        <taxon>Sordariomycetidae</taxon>
        <taxon>Diaporthales</taxon>
        <taxon>Cytosporaceae</taxon>
        <taxon>Cytospora</taxon>
    </lineage>
</organism>
<dbReference type="AlphaFoldDB" id="A0A194V094"/>
<evidence type="ECO:0000256" key="6">
    <source>
        <dbReference type="ARBA" id="ARBA00023004"/>
    </source>
</evidence>
<evidence type="ECO:0000313" key="11">
    <source>
        <dbReference type="Proteomes" id="UP000078576"/>
    </source>
</evidence>
<dbReference type="GO" id="GO:0004497">
    <property type="term" value="F:monooxygenase activity"/>
    <property type="evidence" value="ECO:0007669"/>
    <property type="project" value="UniProtKB-KW"/>
</dbReference>